<keyword evidence="1" id="KW-0472">Membrane</keyword>
<keyword evidence="3" id="KW-1185">Reference proteome</keyword>
<accession>A0A3S9IF49</accession>
<evidence type="ECO:0000313" key="2">
    <source>
        <dbReference type="EMBL" id="AZP23031.1"/>
    </source>
</evidence>
<evidence type="ECO:0000313" key="3">
    <source>
        <dbReference type="Proteomes" id="UP000280197"/>
    </source>
</evidence>
<organism evidence="2 3">
    <name type="scientific">Streptomyces aquilus</name>
    <dbReference type="NCBI Taxonomy" id="2548456"/>
    <lineage>
        <taxon>Bacteria</taxon>
        <taxon>Bacillati</taxon>
        <taxon>Actinomycetota</taxon>
        <taxon>Actinomycetes</taxon>
        <taxon>Kitasatosporales</taxon>
        <taxon>Streptomycetaceae</taxon>
        <taxon>Streptomyces</taxon>
    </lineage>
</organism>
<feature type="transmembrane region" description="Helical" evidence="1">
    <location>
        <begin position="44"/>
        <end position="61"/>
    </location>
</feature>
<dbReference type="EMBL" id="CP034463">
    <property type="protein sequence ID" value="AZP23031.1"/>
    <property type="molecule type" value="Genomic_DNA"/>
</dbReference>
<dbReference type="RefSeq" id="WP_126276749.1">
    <property type="nucleotide sequence ID" value="NZ_CP034463.1"/>
</dbReference>
<dbReference type="KEGG" id="saqu:EJC51_01475"/>
<sequence>MPRVGWSVEQRAAVKRYMLFTTIFAVIGVAFSVFLIALGIKGGWVLLGMVVCIYAATRLFVGNVKRNQP</sequence>
<name>A0A3S9IF49_9ACTN</name>
<dbReference type="AlphaFoldDB" id="A0A3S9IF49"/>
<dbReference type="Proteomes" id="UP000280197">
    <property type="component" value="Chromosome"/>
</dbReference>
<proteinExistence type="predicted"/>
<keyword evidence="1" id="KW-1133">Transmembrane helix</keyword>
<protein>
    <submittedName>
        <fullName evidence="2">Uncharacterized protein</fullName>
    </submittedName>
</protein>
<feature type="transmembrane region" description="Helical" evidence="1">
    <location>
        <begin position="17"/>
        <end position="38"/>
    </location>
</feature>
<keyword evidence="1" id="KW-0812">Transmembrane</keyword>
<reference evidence="2 3" key="1">
    <citation type="submission" date="2018-12" db="EMBL/GenBank/DDBJ databases">
        <authorList>
            <person name="Li K."/>
        </authorList>
    </citation>
    <scope>NUCLEOTIDE SEQUENCE [LARGE SCALE GENOMIC DNA]</scope>
    <source>
        <strain evidence="3">CR22</strain>
    </source>
</reference>
<gene>
    <name evidence="2" type="ORF">EJC51_01475</name>
</gene>
<evidence type="ECO:0000256" key="1">
    <source>
        <dbReference type="SAM" id="Phobius"/>
    </source>
</evidence>